<reference evidence="1 2" key="1">
    <citation type="submission" date="2022-10" db="EMBL/GenBank/DDBJ databases">
        <title>Draft genome sequence of Streptomyces sp. YSPA8.</title>
        <authorList>
            <person name="Moriuchi R."/>
            <person name="Dohra H."/>
            <person name="Yamamura H."/>
            <person name="Kodani S."/>
        </authorList>
    </citation>
    <scope>NUCLEOTIDE SEQUENCE [LARGE SCALE GENOMIC DNA]</scope>
    <source>
        <strain evidence="1 2">YSPA8</strain>
    </source>
</reference>
<comment type="caution">
    <text evidence="1">The sequence shown here is derived from an EMBL/GenBank/DDBJ whole genome shotgun (WGS) entry which is preliminary data.</text>
</comment>
<proteinExistence type="predicted"/>
<protein>
    <submittedName>
        <fullName evidence="1">Uncharacterized protein</fullName>
    </submittedName>
</protein>
<name>A0ABQ5P952_9ACTN</name>
<accession>A0ABQ5P952</accession>
<gene>
    <name evidence="1" type="ORF">SYYSPA8_32480</name>
</gene>
<evidence type="ECO:0000313" key="1">
    <source>
        <dbReference type="EMBL" id="GLF99115.1"/>
    </source>
</evidence>
<keyword evidence="2" id="KW-1185">Reference proteome</keyword>
<dbReference type="EMBL" id="BSBI01000018">
    <property type="protein sequence ID" value="GLF99115.1"/>
    <property type="molecule type" value="Genomic_DNA"/>
</dbReference>
<dbReference type="RefSeq" id="WP_323451070.1">
    <property type="nucleotide sequence ID" value="NZ_BSBI01000018.1"/>
</dbReference>
<evidence type="ECO:0000313" key="2">
    <source>
        <dbReference type="Proteomes" id="UP001291653"/>
    </source>
</evidence>
<sequence length="87" mass="9332">MTRTKTAPLPSGRVVVGAEAARSTTWVFVPRSAAPPTGRAALQREDQRIELTYSSSVLKQLLTALEQIQSDFRRMSGTAGASVRGDA</sequence>
<dbReference type="Proteomes" id="UP001291653">
    <property type="component" value="Unassembled WGS sequence"/>
</dbReference>
<organism evidence="1 2">
    <name type="scientific">Streptomyces yaizuensis</name>
    <dbReference type="NCBI Taxonomy" id="2989713"/>
    <lineage>
        <taxon>Bacteria</taxon>
        <taxon>Bacillati</taxon>
        <taxon>Actinomycetota</taxon>
        <taxon>Actinomycetes</taxon>
        <taxon>Kitasatosporales</taxon>
        <taxon>Streptomycetaceae</taxon>
        <taxon>Streptomyces</taxon>
    </lineage>
</organism>